<dbReference type="InterPro" id="IPR008972">
    <property type="entry name" value="Cupredoxin"/>
</dbReference>
<dbReference type="EMBL" id="CP058910">
    <property type="protein sequence ID" value="QLH79980.1"/>
    <property type="molecule type" value="Genomic_DNA"/>
</dbReference>
<keyword evidence="2" id="KW-0813">Transport</keyword>
<dbReference type="Gene3D" id="2.60.40.420">
    <property type="entry name" value="Cupredoxins - blue copper proteins"/>
    <property type="match status" value="1"/>
</dbReference>
<evidence type="ECO:0000256" key="3">
    <source>
        <dbReference type="ARBA" id="ARBA00022723"/>
    </source>
</evidence>
<dbReference type="Proteomes" id="UP000509667">
    <property type="component" value="Chromosome"/>
</dbReference>
<dbReference type="Pfam" id="PF00127">
    <property type="entry name" value="Copper-bind"/>
    <property type="match status" value="1"/>
</dbReference>
<evidence type="ECO:0000256" key="7">
    <source>
        <dbReference type="SAM" id="MobiDB-lite"/>
    </source>
</evidence>
<evidence type="ECO:0000259" key="8">
    <source>
        <dbReference type="Pfam" id="PF00127"/>
    </source>
</evidence>
<dbReference type="PANTHER" id="PTHR34192:SF10">
    <property type="entry name" value="PLASTOCYANIN MAJOR ISOFORM, CHLOROPLASTIC-RELATED"/>
    <property type="match status" value="1"/>
</dbReference>
<dbReference type="InterPro" id="IPR000923">
    <property type="entry name" value="BlueCu_1"/>
</dbReference>
<dbReference type="AlphaFoldDB" id="A0A7D5PCJ6"/>
<gene>
    <name evidence="9" type="ORF">HZS55_10990</name>
</gene>
<dbReference type="GO" id="GO:0009055">
    <property type="term" value="F:electron transfer activity"/>
    <property type="evidence" value="ECO:0007669"/>
    <property type="project" value="InterPro"/>
</dbReference>
<comment type="subcellular location">
    <subcellularLocation>
        <location evidence="1">Membrane</location>
    </subcellularLocation>
</comment>
<organism evidence="9 10">
    <name type="scientific">Halosimplex rubrum</name>
    <dbReference type="NCBI Taxonomy" id="869889"/>
    <lineage>
        <taxon>Archaea</taxon>
        <taxon>Methanobacteriati</taxon>
        <taxon>Methanobacteriota</taxon>
        <taxon>Stenosarchaea group</taxon>
        <taxon>Halobacteria</taxon>
        <taxon>Halobacteriales</taxon>
        <taxon>Haloarculaceae</taxon>
        <taxon>Halosimplex</taxon>
    </lineage>
</organism>
<feature type="region of interest" description="Disordered" evidence="7">
    <location>
        <begin position="97"/>
        <end position="119"/>
    </location>
</feature>
<accession>A0A7D5PCJ6</accession>
<evidence type="ECO:0000256" key="6">
    <source>
        <dbReference type="ARBA" id="ARBA00023136"/>
    </source>
</evidence>
<keyword evidence="3" id="KW-0479">Metal-binding</keyword>
<reference evidence="9 10" key="1">
    <citation type="submission" date="2020-07" db="EMBL/GenBank/DDBJ databases">
        <title>Halosimplex pelagicum sp. nov. and Halosimplex rubrum sp. nov., isolated from salted brown alga Laminaria, and emended description of the genus Halosimplex.</title>
        <authorList>
            <person name="Cui H."/>
        </authorList>
    </citation>
    <scope>NUCLEOTIDE SEQUENCE [LARGE SCALE GENOMIC DNA]</scope>
    <source>
        <strain evidence="9 10">R27</strain>
    </source>
</reference>
<keyword evidence="6" id="KW-0472">Membrane</keyword>
<proteinExistence type="predicted"/>
<evidence type="ECO:0000313" key="9">
    <source>
        <dbReference type="EMBL" id="QLH79980.1"/>
    </source>
</evidence>
<dbReference type="GO" id="GO:0005507">
    <property type="term" value="F:copper ion binding"/>
    <property type="evidence" value="ECO:0007669"/>
    <property type="project" value="InterPro"/>
</dbReference>
<name>A0A7D5PCJ6_9EURY</name>
<dbReference type="InterPro" id="IPR028871">
    <property type="entry name" value="BlueCu_1_BS"/>
</dbReference>
<dbReference type="SUPFAM" id="SSF49503">
    <property type="entry name" value="Cupredoxins"/>
    <property type="match status" value="1"/>
</dbReference>
<evidence type="ECO:0000313" key="10">
    <source>
        <dbReference type="Proteomes" id="UP000509667"/>
    </source>
</evidence>
<dbReference type="KEGG" id="hrr:HZS55_10990"/>
<keyword evidence="10" id="KW-1185">Reference proteome</keyword>
<evidence type="ECO:0000256" key="2">
    <source>
        <dbReference type="ARBA" id="ARBA00022448"/>
    </source>
</evidence>
<protein>
    <submittedName>
        <fullName evidence="9">Halocyanin</fullName>
    </submittedName>
</protein>
<keyword evidence="4" id="KW-0249">Electron transport</keyword>
<dbReference type="PROSITE" id="PS00196">
    <property type="entry name" value="COPPER_BLUE"/>
    <property type="match status" value="1"/>
</dbReference>
<keyword evidence="5" id="KW-0186">Copper</keyword>
<evidence type="ECO:0000256" key="4">
    <source>
        <dbReference type="ARBA" id="ARBA00022982"/>
    </source>
</evidence>
<dbReference type="PANTHER" id="PTHR34192">
    <property type="entry name" value="PLASTOCYANIN MAJOR ISOFORM, CHLOROPLASTIC-RELATED"/>
    <property type="match status" value="1"/>
</dbReference>
<dbReference type="GO" id="GO:0016020">
    <property type="term" value="C:membrane"/>
    <property type="evidence" value="ECO:0007669"/>
    <property type="project" value="UniProtKB-SubCell"/>
</dbReference>
<dbReference type="OrthoDB" id="186995at2157"/>
<sequence length="132" mass="13953">MVTDGDQYYFDPIGLFVEPGTTATWVNVSGAHSTVAYAESNDQAETTRIPSDAEPWSSEVLSEADATFEHTLETTGTYDYFCGPHKSLGMIGRLVVGEPGGPATEGQPPDGELPDSQTIVDQGAVSYGDFAG</sequence>
<evidence type="ECO:0000256" key="1">
    <source>
        <dbReference type="ARBA" id="ARBA00004370"/>
    </source>
</evidence>
<evidence type="ECO:0000256" key="5">
    <source>
        <dbReference type="ARBA" id="ARBA00023008"/>
    </source>
</evidence>
<feature type="domain" description="Blue (type 1) copper" evidence="8">
    <location>
        <begin position="5"/>
        <end position="96"/>
    </location>
</feature>